<evidence type="ECO:0000313" key="1">
    <source>
        <dbReference type="EMBL" id="CAB4200293.1"/>
    </source>
</evidence>
<name>A0A6J5RSK9_9CAUD</name>
<accession>A0A6J5RSK9</accession>
<proteinExistence type="predicted"/>
<organism evidence="1">
    <name type="scientific">uncultured Caudovirales phage</name>
    <dbReference type="NCBI Taxonomy" id="2100421"/>
    <lineage>
        <taxon>Viruses</taxon>
        <taxon>Duplodnaviria</taxon>
        <taxon>Heunggongvirae</taxon>
        <taxon>Uroviricota</taxon>
        <taxon>Caudoviricetes</taxon>
        <taxon>Peduoviridae</taxon>
        <taxon>Maltschvirus</taxon>
        <taxon>Maltschvirus maltsch</taxon>
    </lineage>
</organism>
<gene>
    <name evidence="1" type="ORF">UFOVP1356_33</name>
</gene>
<dbReference type="EMBL" id="LR797294">
    <property type="protein sequence ID" value="CAB4200293.1"/>
    <property type="molecule type" value="Genomic_DNA"/>
</dbReference>
<protein>
    <submittedName>
        <fullName evidence="1">Uncharacterized protein</fullName>
    </submittedName>
</protein>
<sequence length="178" mass="18008">MAIVNTKSTAVTNRDAVPSVINDGRIEKGGLRSTVGSVAVGAADSATSYFPLASVPTTAMVRRVFLTAVTGMTTLAGDIGVFKTTANSAGVTTGVVANTSSGSIFAAAASMATVQNQADVTNTGVTYPTDKREQPLWQAIGLAADPGGYFDIGIKVTTANTGAAGRVGLEVQYVDNSN</sequence>
<reference evidence="1" key="1">
    <citation type="submission" date="2020-05" db="EMBL/GenBank/DDBJ databases">
        <authorList>
            <person name="Chiriac C."/>
            <person name="Salcher M."/>
            <person name="Ghai R."/>
            <person name="Kavagutti S V."/>
        </authorList>
    </citation>
    <scope>NUCLEOTIDE SEQUENCE</scope>
</reference>